<dbReference type="GO" id="GO:0051537">
    <property type="term" value="F:2 iron, 2 sulfur cluster binding"/>
    <property type="evidence" value="ECO:0007669"/>
    <property type="project" value="UniProtKB-KW"/>
</dbReference>
<dbReference type="PANTHER" id="PTHR47354">
    <property type="entry name" value="NADH OXIDOREDUCTASE HCR"/>
    <property type="match status" value="1"/>
</dbReference>
<dbReference type="STRING" id="81858.BST23_02135"/>
<dbReference type="Pfam" id="PF00175">
    <property type="entry name" value="NAD_binding_1"/>
    <property type="match status" value="1"/>
</dbReference>
<dbReference type="Proteomes" id="UP000192772">
    <property type="component" value="Unassembled WGS sequence"/>
</dbReference>
<accession>A0A1X0D8C4</accession>
<dbReference type="InterPro" id="IPR036010">
    <property type="entry name" value="2Fe-2S_ferredoxin-like_sf"/>
</dbReference>
<dbReference type="GO" id="GO:0016491">
    <property type="term" value="F:oxidoreductase activity"/>
    <property type="evidence" value="ECO:0007669"/>
    <property type="project" value="InterPro"/>
</dbReference>
<dbReference type="EMBL" id="MVHP01000002">
    <property type="protein sequence ID" value="ORA68655.1"/>
    <property type="molecule type" value="Genomic_DNA"/>
</dbReference>
<dbReference type="PRINTS" id="PR00410">
    <property type="entry name" value="PHEHYDRXLASE"/>
</dbReference>
<protein>
    <recommendedName>
        <fullName evidence="8">Oxidoreductase</fullName>
    </recommendedName>
</protein>
<comment type="caution">
    <text evidence="6">The sequence shown here is derived from an EMBL/GenBank/DDBJ whole genome shotgun (WGS) entry which is preliminary data.</text>
</comment>
<dbReference type="SUPFAM" id="SSF63380">
    <property type="entry name" value="Riboflavin synthase domain-like"/>
    <property type="match status" value="1"/>
</dbReference>
<dbReference type="InterPro" id="IPR001041">
    <property type="entry name" value="2Fe-2S_ferredoxin-type"/>
</dbReference>
<reference evidence="6 7" key="1">
    <citation type="submission" date="2017-02" db="EMBL/GenBank/DDBJ databases">
        <title>The new phylogeny of genus Mycobacterium.</title>
        <authorList>
            <person name="Tortoli E."/>
            <person name="Trovato A."/>
            <person name="Cirillo D.M."/>
        </authorList>
    </citation>
    <scope>NUCLEOTIDE SEQUENCE [LARGE SCALE GENOMIC DNA]</scope>
    <source>
        <strain evidence="6 7">FI-09383</strain>
    </source>
</reference>
<name>A0A1X0D8C4_9MYCO</name>
<evidence type="ECO:0000256" key="2">
    <source>
        <dbReference type="ARBA" id="ARBA00022714"/>
    </source>
</evidence>
<dbReference type="SUPFAM" id="SSF54292">
    <property type="entry name" value="2Fe-2S ferredoxin-like"/>
    <property type="match status" value="1"/>
</dbReference>
<dbReference type="PANTHER" id="PTHR47354:SF5">
    <property type="entry name" value="PROTEIN RFBI"/>
    <property type="match status" value="1"/>
</dbReference>
<comment type="cofactor">
    <cofactor evidence="1">
        <name>FAD</name>
        <dbReference type="ChEBI" id="CHEBI:57692"/>
    </cofactor>
</comment>
<dbReference type="Pfam" id="PF00970">
    <property type="entry name" value="FAD_binding_6"/>
    <property type="match status" value="1"/>
</dbReference>
<dbReference type="InterPro" id="IPR008333">
    <property type="entry name" value="Cbr1-like_FAD-bd_dom"/>
</dbReference>
<keyword evidence="2" id="KW-0001">2Fe-2S</keyword>
<dbReference type="PROSITE" id="PS51384">
    <property type="entry name" value="FAD_FR"/>
    <property type="match status" value="1"/>
</dbReference>
<dbReference type="InterPro" id="IPR006058">
    <property type="entry name" value="2Fe2S_fd_BS"/>
</dbReference>
<dbReference type="PRINTS" id="PR00371">
    <property type="entry name" value="FPNCR"/>
</dbReference>
<dbReference type="PROSITE" id="PS00197">
    <property type="entry name" value="2FE2S_FER_1"/>
    <property type="match status" value="1"/>
</dbReference>
<evidence type="ECO:0000256" key="3">
    <source>
        <dbReference type="ARBA" id="ARBA00023014"/>
    </source>
</evidence>
<gene>
    <name evidence="6" type="ORF">BST23_02135</name>
</gene>
<evidence type="ECO:0000256" key="1">
    <source>
        <dbReference type="ARBA" id="ARBA00001974"/>
    </source>
</evidence>
<dbReference type="InterPro" id="IPR039261">
    <property type="entry name" value="FNR_nucleotide-bd"/>
</dbReference>
<evidence type="ECO:0000259" key="5">
    <source>
        <dbReference type="PROSITE" id="PS51384"/>
    </source>
</evidence>
<dbReference type="Gene3D" id="3.40.50.80">
    <property type="entry name" value="Nucleotide-binding domain of ferredoxin-NADP reductase (FNR) module"/>
    <property type="match status" value="1"/>
</dbReference>
<keyword evidence="3" id="KW-0411">Iron-sulfur</keyword>
<dbReference type="RefSeq" id="WP_052761629.1">
    <property type="nucleotide sequence ID" value="NZ_LBNO01000083.1"/>
</dbReference>
<feature type="domain" description="2Fe-2S ferredoxin-type" evidence="4">
    <location>
        <begin position="5"/>
        <end position="99"/>
    </location>
</feature>
<dbReference type="AlphaFoldDB" id="A0A1X0D8C4"/>
<dbReference type="Pfam" id="PF00111">
    <property type="entry name" value="Fer2"/>
    <property type="match status" value="1"/>
</dbReference>
<feature type="domain" description="FAD-binding FR-type" evidence="5">
    <location>
        <begin position="107"/>
        <end position="209"/>
    </location>
</feature>
<dbReference type="InterPro" id="IPR017938">
    <property type="entry name" value="Riboflavin_synthase-like_b-brl"/>
</dbReference>
<dbReference type="InterPro" id="IPR050415">
    <property type="entry name" value="MRET"/>
</dbReference>
<organism evidence="6 7">
    <name type="scientific">Mycolicibacterium elephantis</name>
    <dbReference type="NCBI Taxonomy" id="81858"/>
    <lineage>
        <taxon>Bacteria</taxon>
        <taxon>Bacillati</taxon>
        <taxon>Actinomycetota</taxon>
        <taxon>Actinomycetes</taxon>
        <taxon>Mycobacteriales</taxon>
        <taxon>Mycobacteriaceae</taxon>
        <taxon>Mycolicibacterium</taxon>
    </lineage>
</organism>
<dbReference type="InterPro" id="IPR001709">
    <property type="entry name" value="Flavoprot_Pyr_Nucl_cyt_Rdtase"/>
</dbReference>
<dbReference type="Gene3D" id="2.40.30.10">
    <property type="entry name" value="Translation factors"/>
    <property type="match status" value="1"/>
</dbReference>
<evidence type="ECO:0000259" key="4">
    <source>
        <dbReference type="PROSITE" id="PS51085"/>
    </source>
</evidence>
<evidence type="ECO:0008006" key="8">
    <source>
        <dbReference type="Google" id="ProtNLM"/>
    </source>
</evidence>
<dbReference type="InterPro" id="IPR001433">
    <property type="entry name" value="OxRdtase_FAD/NAD-bd"/>
</dbReference>
<keyword evidence="2" id="KW-0479">Metal-binding</keyword>
<evidence type="ECO:0000313" key="7">
    <source>
        <dbReference type="Proteomes" id="UP000192772"/>
    </source>
</evidence>
<dbReference type="InterPro" id="IPR012675">
    <property type="entry name" value="Beta-grasp_dom_sf"/>
</dbReference>
<proteinExistence type="predicted"/>
<sequence length="342" mass="37223">MTDEYKVALTFEGVDRIDIACRADEDIITAALRQGHLLLSDCREGSCATCRGFLVDGDYDQLLPHSPHALTDAEEEDGIVLACRLRPSSDLVLDFDYPVDRVGRYEDGTRNGQIVAVDRVSDTVARITVRTNAAQDPFQWEPGQYLQVTLPAVGATRAYSMANAPDGTRDLEFLVKLLPDGRFSGHLAAGQALGEPVRLRGPYGQFVFRGDPRPVFVAGGTGLAPVLAILRSLSATAPATEARLVFGVARESELFADDELESLRQKLPHLEVVVTVECPTESWFGAYGLVTEHLGSIDPSRTYYLCGPPAMIAAAEQLLLAAGVPRERVHAERFLETGDQQP</sequence>
<keyword evidence="2" id="KW-0408">Iron</keyword>
<dbReference type="CDD" id="cd00207">
    <property type="entry name" value="fer2"/>
    <property type="match status" value="1"/>
</dbReference>
<evidence type="ECO:0000313" key="6">
    <source>
        <dbReference type="EMBL" id="ORA68655.1"/>
    </source>
</evidence>
<dbReference type="Gene3D" id="3.10.20.30">
    <property type="match status" value="1"/>
</dbReference>
<dbReference type="SUPFAM" id="SSF52343">
    <property type="entry name" value="Ferredoxin reductase-like, C-terminal NADP-linked domain"/>
    <property type="match status" value="1"/>
</dbReference>
<dbReference type="PROSITE" id="PS51085">
    <property type="entry name" value="2FE2S_FER_2"/>
    <property type="match status" value="1"/>
</dbReference>
<dbReference type="InterPro" id="IPR017927">
    <property type="entry name" value="FAD-bd_FR_type"/>
</dbReference>